<gene>
    <name evidence="3" type="ORF">PHAECO_LOCUS13071</name>
</gene>
<feature type="region of interest" description="Disordered" evidence="1">
    <location>
        <begin position="229"/>
        <end position="277"/>
    </location>
</feature>
<dbReference type="SMART" id="SM00228">
    <property type="entry name" value="PDZ"/>
    <property type="match status" value="1"/>
</dbReference>
<feature type="compositionally biased region" description="Polar residues" evidence="1">
    <location>
        <begin position="262"/>
        <end position="277"/>
    </location>
</feature>
<dbReference type="Pfam" id="PF00595">
    <property type="entry name" value="PDZ"/>
    <property type="match status" value="1"/>
</dbReference>
<feature type="domain" description="PDZ" evidence="2">
    <location>
        <begin position="13"/>
        <end position="93"/>
    </location>
</feature>
<dbReference type="InterPro" id="IPR036034">
    <property type="entry name" value="PDZ_sf"/>
</dbReference>
<dbReference type="SUPFAM" id="SSF50156">
    <property type="entry name" value="PDZ domain-like"/>
    <property type="match status" value="1"/>
</dbReference>
<organism evidence="3 4">
    <name type="scientific">Phaedon cochleariae</name>
    <name type="common">Mustard beetle</name>
    <dbReference type="NCBI Taxonomy" id="80249"/>
    <lineage>
        <taxon>Eukaryota</taxon>
        <taxon>Metazoa</taxon>
        <taxon>Ecdysozoa</taxon>
        <taxon>Arthropoda</taxon>
        <taxon>Hexapoda</taxon>
        <taxon>Insecta</taxon>
        <taxon>Pterygota</taxon>
        <taxon>Neoptera</taxon>
        <taxon>Endopterygota</taxon>
        <taxon>Coleoptera</taxon>
        <taxon>Polyphaga</taxon>
        <taxon>Cucujiformia</taxon>
        <taxon>Chrysomeloidea</taxon>
        <taxon>Chrysomelidae</taxon>
        <taxon>Chrysomelinae</taxon>
        <taxon>Chrysomelini</taxon>
        <taxon>Phaedon</taxon>
    </lineage>
</organism>
<keyword evidence="4" id="KW-1185">Reference proteome</keyword>
<reference evidence="3" key="2">
    <citation type="submission" date="2022-10" db="EMBL/GenBank/DDBJ databases">
        <authorList>
            <consortium name="ENA_rothamsted_submissions"/>
            <consortium name="culmorum"/>
            <person name="King R."/>
        </authorList>
    </citation>
    <scope>NUCLEOTIDE SEQUENCE</scope>
</reference>
<dbReference type="Proteomes" id="UP001153737">
    <property type="component" value="Chromosome 9"/>
</dbReference>
<accession>A0A9N9SJC7</accession>
<name>A0A9N9SJC7_PHACE</name>
<sequence>MDPMILQPACLDLATLKKKEQELGFFILPNNHAIHQIADIKHGSPAHGSSKIEEGDEIVQVNYQRVVGWQRKKAMMLLQELPPKIVLTLKKRPRHTKVNYQTVVGWQRKKAKMLLQELPPKIVLTLKKRPRHTKVNYQTVVGWQRKKAMMLLQESPPEIVLTLKKRPRHTKVYGQIYMKPYRLPSRKRSGHTWSTRWNDNIPSPRLLPIIDLPSITISKIDDSVEIHDVETELSSSDSEPPDSPTDANGRMYPLKPRPILQRRNTITGATPTNKRPH</sequence>
<dbReference type="InterPro" id="IPR001478">
    <property type="entry name" value="PDZ"/>
</dbReference>
<evidence type="ECO:0000259" key="2">
    <source>
        <dbReference type="PROSITE" id="PS50106"/>
    </source>
</evidence>
<dbReference type="PANTHER" id="PTHR12844:SF42">
    <property type="entry name" value="CONNECTOR ENHANCER OF KSR PROTEIN CNK"/>
    <property type="match status" value="1"/>
</dbReference>
<protein>
    <recommendedName>
        <fullName evidence="2">PDZ domain-containing protein</fullName>
    </recommendedName>
</protein>
<dbReference type="AlphaFoldDB" id="A0A9N9SJC7"/>
<dbReference type="Gene3D" id="2.30.42.10">
    <property type="match status" value="1"/>
</dbReference>
<dbReference type="OrthoDB" id="74412at2759"/>
<reference evidence="3" key="1">
    <citation type="submission" date="2022-01" db="EMBL/GenBank/DDBJ databases">
        <authorList>
            <person name="King R."/>
        </authorList>
    </citation>
    <scope>NUCLEOTIDE SEQUENCE</scope>
</reference>
<dbReference type="PROSITE" id="PS50106">
    <property type="entry name" value="PDZ"/>
    <property type="match status" value="1"/>
</dbReference>
<evidence type="ECO:0000256" key="1">
    <source>
        <dbReference type="SAM" id="MobiDB-lite"/>
    </source>
</evidence>
<evidence type="ECO:0000313" key="4">
    <source>
        <dbReference type="Proteomes" id="UP001153737"/>
    </source>
</evidence>
<dbReference type="InterPro" id="IPR051566">
    <property type="entry name" value="CNKSR"/>
</dbReference>
<proteinExistence type="predicted"/>
<dbReference type="EMBL" id="OU896715">
    <property type="protein sequence ID" value="CAG9825673.1"/>
    <property type="molecule type" value="Genomic_DNA"/>
</dbReference>
<dbReference type="PANTHER" id="PTHR12844">
    <property type="entry name" value="CONNECTOR ENCHANCER OF KINASE SUPPRESSOR OF RAS"/>
    <property type="match status" value="1"/>
</dbReference>
<evidence type="ECO:0000313" key="3">
    <source>
        <dbReference type="EMBL" id="CAG9825673.1"/>
    </source>
</evidence>